<dbReference type="EMBL" id="JAHRHJ020000001">
    <property type="protein sequence ID" value="KAH9329942.1"/>
    <property type="molecule type" value="Genomic_DNA"/>
</dbReference>
<reference evidence="1 2" key="1">
    <citation type="journal article" date="2021" name="Nat. Plants">
        <title>The Taxus genome provides insights into paclitaxel biosynthesis.</title>
        <authorList>
            <person name="Xiong X."/>
            <person name="Gou J."/>
            <person name="Liao Q."/>
            <person name="Li Y."/>
            <person name="Zhou Q."/>
            <person name="Bi G."/>
            <person name="Li C."/>
            <person name="Du R."/>
            <person name="Wang X."/>
            <person name="Sun T."/>
            <person name="Guo L."/>
            <person name="Liang H."/>
            <person name="Lu P."/>
            <person name="Wu Y."/>
            <person name="Zhang Z."/>
            <person name="Ro D.K."/>
            <person name="Shang Y."/>
            <person name="Huang S."/>
            <person name="Yan J."/>
        </authorList>
    </citation>
    <scope>NUCLEOTIDE SEQUENCE [LARGE SCALE GENOMIC DNA]</scope>
    <source>
        <strain evidence="1">Ta-2019</strain>
    </source>
</reference>
<dbReference type="PANTHER" id="PTHR35134">
    <property type="entry name" value="NUCLEOTIDASE YQFW-RELATED"/>
    <property type="match status" value="1"/>
</dbReference>
<dbReference type="AlphaFoldDB" id="A0AA38GY62"/>
<proteinExistence type="predicted"/>
<evidence type="ECO:0000313" key="2">
    <source>
        <dbReference type="Proteomes" id="UP000824469"/>
    </source>
</evidence>
<dbReference type="PANTHER" id="PTHR35134:SF2">
    <property type="entry name" value="NUCLEOTIDASE YQFW-RELATED"/>
    <property type="match status" value="1"/>
</dbReference>
<sequence>MACCTSSITGTRSYAFLNPHHFGYSLTRLSIRDVKQLNFSRNVRIYDHTSLHYCLYSTRAMHIGDWGNVDIGIDDSLLSRSKSATNPLPCSKSDRGENGMPVPHTRINLPKVAVDIDEVLGSFLNSLNAFLAEKYLVHYDLSEYYVYDFMK</sequence>
<keyword evidence="2" id="KW-1185">Reference proteome</keyword>
<comment type="caution">
    <text evidence="1">The sequence shown here is derived from an EMBL/GenBank/DDBJ whole genome shotgun (WGS) entry which is preliminary data.</text>
</comment>
<dbReference type="InterPro" id="IPR052419">
    <property type="entry name" value="5_3-deoxyribonucleotidase-like"/>
</dbReference>
<evidence type="ECO:0000313" key="1">
    <source>
        <dbReference type="EMBL" id="KAH9329942.1"/>
    </source>
</evidence>
<name>A0AA38GY62_TAXCH</name>
<organism evidence="1 2">
    <name type="scientific">Taxus chinensis</name>
    <name type="common">Chinese yew</name>
    <name type="synonym">Taxus wallichiana var. chinensis</name>
    <dbReference type="NCBI Taxonomy" id="29808"/>
    <lineage>
        <taxon>Eukaryota</taxon>
        <taxon>Viridiplantae</taxon>
        <taxon>Streptophyta</taxon>
        <taxon>Embryophyta</taxon>
        <taxon>Tracheophyta</taxon>
        <taxon>Spermatophyta</taxon>
        <taxon>Pinopsida</taxon>
        <taxon>Pinidae</taxon>
        <taxon>Conifers II</taxon>
        <taxon>Cupressales</taxon>
        <taxon>Taxaceae</taxon>
        <taxon>Taxus</taxon>
    </lineage>
</organism>
<protein>
    <submittedName>
        <fullName evidence="1">Uncharacterized protein</fullName>
    </submittedName>
</protein>
<feature type="non-terminal residue" evidence="1">
    <location>
        <position position="1"/>
    </location>
</feature>
<accession>A0AA38GY62</accession>
<dbReference type="Proteomes" id="UP000824469">
    <property type="component" value="Unassembled WGS sequence"/>
</dbReference>
<gene>
    <name evidence="1" type="ORF">KI387_002050</name>
</gene>